<dbReference type="OMA" id="CVHFFWK"/>
<evidence type="ECO:0000256" key="5">
    <source>
        <dbReference type="ARBA" id="ARBA00023136"/>
    </source>
</evidence>
<dbReference type="FunCoup" id="R7VAQ7">
    <property type="interactions" value="1187"/>
</dbReference>
<dbReference type="AlphaFoldDB" id="R7VAQ7"/>
<feature type="transmembrane region" description="Helical" evidence="6">
    <location>
        <begin position="123"/>
        <end position="143"/>
    </location>
</feature>
<comment type="subcellular location">
    <subcellularLocation>
        <location evidence="1">Membrane</location>
        <topology evidence="1">Multi-pass membrane protein</topology>
    </subcellularLocation>
</comment>
<evidence type="ECO:0000256" key="2">
    <source>
        <dbReference type="ARBA" id="ARBA00009773"/>
    </source>
</evidence>
<sequence length="777" mass="86195">MANPQDTLRSPFDNVFHYLPQGHDKALKQAFYNTAATLFVVAVCCGGVAVYYILEHFLGPLLWAVLFGSFLFPFKSTLTGAVRAWLLRLRESHTPLLVGTALFPLQILDRASTEFGTQVWRNLYLLLGGCAALPIVCLIFSFWPIGDIFMFFYVSVVVAYVLALYFLWSPSTRTLLSVLAVPVWAVLLLYLTSIAGPLRVPLVIALVIMVIFGAVAGCQRTNQEEEEEEPSRIKAFLLGLLGRRSLPETSEAPNEAPINAEDQADNVQDVHAPVEPETVERSLSDLCFLALLWAIVLTQLWRHLWVLQLLPLFIACLFIKKIGIQLGSWKLLQDKFECVATKLKQSLCSEGRSELLMPKPIQGLANLVLKGDRKVFIICNASHCFKVSTIFTPSHSPDDVVIDSWLPANEDMSKAVDSMVENAYVYGREWIVSQLHGMLSGDAESKERMQRQVLHLWDELYEKWFLSRPPKELTRQMSLIDLTEVNSVWDLLDKVQGFNLDFVGFAKEHIGIFMSVMESVWLVLKGNVTLALNVVMSSLSLVLGGGTALLNLLLQLVVFLTALFYLLAASGDQYLPAAWFASLTPSEAGSEGNKFGRAVEEAISSVLLASLKMALFYGLYTWWTHTLFDVQIVFIPSALAATFAAVPFLGTYIAAIPGFIELYIVNGQKIEAVLFMLLHLLPSSIVDSAIYSDIKGGHPYMTGLAIAGGIYWLGLEGAIIGPILLCCLVVAVKMYSTMLQPSPPTPTPARTRRQRGMTDKRVTFSLQRGFSSPDCID</sequence>
<proteinExistence type="inferred from homology"/>
<feature type="transmembrane region" description="Helical" evidence="6">
    <location>
        <begin position="60"/>
        <end position="86"/>
    </location>
</feature>
<dbReference type="STRING" id="283909.R7VAQ7"/>
<feature type="transmembrane region" description="Helical" evidence="6">
    <location>
        <begin position="149"/>
        <end position="168"/>
    </location>
</feature>
<keyword evidence="5 6" id="KW-0472">Membrane</keyword>
<keyword evidence="3 6" id="KW-0812">Transmembrane</keyword>
<name>R7VAQ7_CAPTE</name>
<comment type="similarity">
    <text evidence="2">Belongs to the autoinducer-2 exporter (AI-2E) (TC 2.A.86) family.</text>
</comment>
<feature type="transmembrane region" description="Helical" evidence="6">
    <location>
        <begin position="710"/>
        <end position="732"/>
    </location>
</feature>
<keyword evidence="4 6" id="KW-1133">Transmembrane helix</keyword>
<reference evidence="7 9" key="2">
    <citation type="journal article" date="2013" name="Nature">
        <title>Insights into bilaterian evolution from three spiralian genomes.</title>
        <authorList>
            <person name="Simakov O."/>
            <person name="Marletaz F."/>
            <person name="Cho S.J."/>
            <person name="Edsinger-Gonzales E."/>
            <person name="Havlak P."/>
            <person name="Hellsten U."/>
            <person name="Kuo D.H."/>
            <person name="Larsson T."/>
            <person name="Lv J."/>
            <person name="Arendt D."/>
            <person name="Savage R."/>
            <person name="Osoegawa K."/>
            <person name="de Jong P."/>
            <person name="Grimwood J."/>
            <person name="Chapman J.A."/>
            <person name="Shapiro H."/>
            <person name="Aerts A."/>
            <person name="Otillar R.P."/>
            <person name="Terry A.Y."/>
            <person name="Boore J.L."/>
            <person name="Grigoriev I.V."/>
            <person name="Lindberg D.R."/>
            <person name="Seaver E.C."/>
            <person name="Weisblat D.A."/>
            <person name="Putnam N.H."/>
            <person name="Rokhsar D.S."/>
        </authorList>
    </citation>
    <scope>NUCLEOTIDE SEQUENCE</scope>
    <source>
        <strain evidence="7 9">I ESC-2004</strain>
    </source>
</reference>
<feature type="transmembrane region" description="Helical" evidence="6">
    <location>
        <begin position="30"/>
        <end position="54"/>
    </location>
</feature>
<gene>
    <name evidence="7" type="ORF">CAPTEDRAFT_153241</name>
</gene>
<evidence type="ECO:0000313" key="9">
    <source>
        <dbReference type="Proteomes" id="UP000014760"/>
    </source>
</evidence>
<dbReference type="Proteomes" id="UP000014760">
    <property type="component" value="Unassembled WGS sequence"/>
</dbReference>
<reference evidence="8" key="3">
    <citation type="submission" date="2015-06" db="UniProtKB">
        <authorList>
            <consortium name="EnsemblMetazoa"/>
        </authorList>
    </citation>
    <scope>IDENTIFICATION</scope>
</reference>
<dbReference type="EMBL" id="KB293683">
    <property type="protein sequence ID" value="ELU15664.1"/>
    <property type="molecule type" value="Genomic_DNA"/>
</dbReference>
<evidence type="ECO:0008006" key="10">
    <source>
        <dbReference type="Google" id="ProtNLM"/>
    </source>
</evidence>
<keyword evidence="9" id="KW-1185">Reference proteome</keyword>
<evidence type="ECO:0000256" key="4">
    <source>
        <dbReference type="ARBA" id="ARBA00022989"/>
    </source>
</evidence>
<feature type="transmembrane region" description="Helical" evidence="6">
    <location>
        <begin position="672"/>
        <end position="690"/>
    </location>
</feature>
<evidence type="ECO:0000313" key="8">
    <source>
        <dbReference type="EnsemblMetazoa" id="CapteP153241"/>
    </source>
</evidence>
<accession>R7VAQ7</accession>
<reference evidence="9" key="1">
    <citation type="submission" date="2012-12" db="EMBL/GenBank/DDBJ databases">
        <authorList>
            <person name="Hellsten U."/>
            <person name="Grimwood J."/>
            <person name="Chapman J.A."/>
            <person name="Shapiro H."/>
            <person name="Aerts A."/>
            <person name="Otillar R.P."/>
            <person name="Terry A.Y."/>
            <person name="Boore J.L."/>
            <person name="Simakov O."/>
            <person name="Marletaz F."/>
            <person name="Cho S.-J."/>
            <person name="Edsinger-Gonzales E."/>
            <person name="Havlak P."/>
            <person name="Kuo D.-H."/>
            <person name="Larsson T."/>
            <person name="Lv J."/>
            <person name="Arendt D."/>
            <person name="Savage R."/>
            <person name="Osoegawa K."/>
            <person name="de Jong P."/>
            <person name="Lindberg D.R."/>
            <person name="Seaver E.C."/>
            <person name="Weisblat D.A."/>
            <person name="Putnam N.H."/>
            <person name="Grigoriev I.V."/>
            <person name="Rokhsar D.S."/>
        </authorList>
    </citation>
    <scope>NUCLEOTIDE SEQUENCE</scope>
    <source>
        <strain evidence="9">I ESC-2004</strain>
    </source>
</reference>
<dbReference type="Pfam" id="PF01594">
    <property type="entry name" value="AI-2E_transport"/>
    <property type="match status" value="1"/>
</dbReference>
<evidence type="ECO:0000256" key="3">
    <source>
        <dbReference type="ARBA" id="ARBA00022692"/>
    </source>
</evidence>
<feature type="transmembrane region" description="Helical" evidence="6">
    <location>
        <begin position="522"/>
        <end position="543"/>
    </location>
</feature>
<evidence type="ECO:0000256" key="1">
    <source>
        <dbReference type="ARBA" id="ARBA00004141"/>
    </source>
</evidence>
<dbReference type="EnsemblMetazoa" id="CapteT153241">
    <property type="protein sequence ID" value="CapteP153241"/>
    <property type="gene ID" value="CapteG153241"/>
</dbReference>
<dbReference type="PANTHER" id="PTHR21716:SF4">
    <property type="entry name" value="TRANSMEMBRANE PROTEIN 245"/>
    <property type="match status" value="1"/>
</dbReference>
<organism evidence="7">
    <name type="scientific">Capitella teleta</name>
    <name type="common">Polychaete worm</name>
    <dbReference type="NCBI Taxonomy" id="283909"/>
    <lineage>
        <taxon>Eukaryota</taxon>
        <taxon>Metazoa</taxon>
        <taxon>Spiralia</taxon>
        <taxon>Lophotrochozoa</taxon>
        <taxon>Annelida</taxon>
        <taxon>Polychaeta</taxon>
        <taxon>Sedentaria</taxon>
        <taxon>Scolecida</taxon>
        <taxon>Capitellidae</taxon>
        <taxon>Capitella</taxon>
    </lineage>
</organism>
<feature type="transmembrane region" description="Helical" evidence="6">
    <location>
        <begin position="200"/>
        <end position="218"/>
    </location>
</feature>
<dbReference type="EMBL" id="AMQN01017943">
    <property type="status" value="NOT_ANNOTATED_CDS"/>
    <property type="molecule type" value="Genomic_DNA"/>
</dbReference>
<dbReference type="HOGENOM" id="CLU_005960_0_0_1"/>
<protein>
    <recommendedName>
        <fullName evidence="10">Transmembrane protein 245</fullName>
    </recommendedName>
</protein>
<dbReference type="InterPro" id="IPR002549">
    <property type="entry name" value="AI-2E-like"/>
</dbReference>
<evidence type="ECO:0000256" key="6">
    <source>
        <dbReference type="SAM" id="Phobius"/>
    </source>
</evidence>
<dbReference type="GO" id="GO:0016020">
    <property type="term" value="C:membrane"/>
    <property type="evidence" value="ECO:0007669"/>
    <property type="project" value="UniProtKB-SubCell"/>
</dbReference>
<feature type="transmembrane region" description="Helical" evidence="6">
    <location>
        <begin position="175"/>
        <end position="194"/>
    </location>
</feature>
<evidence type="ECO:0000313" key="7">
    <source>
        <dbReference type="EMBL" id="ELU15664.1"/>
    </source>
</evidence>
<dbReference type="PANTHER" id="PTHR21716">
    <property type="entry name" value="TRANSMEMBRANE PROTEIN"/>
    <property type="match status" value="1"/>
</dbReference>
<feature type="transmembrane region" description="Helical" evidence="6">
    <location>
        <begin position="602"/>
        <end position="620"/>
    </location>
</feature>
<feature type="transmembrane region" description="Helical" evidence="6">
    <location>
        <begin position="632"/>
        <end position="660"/>
    </location>
</feature>
<dbReference type="OrthoDB" id="5970161at2759"/>
<feature type="transmembrane region" description="Helical" evidence="6">
    <location>
        <begin position="549"/>
        <end position="568"/>
    </location>
</feature>